<evidence type="ECO:0000256" key="1">
    <source>
        <dbReference type="ARBA" id="ARBA00006019"/>
    </source>
</evidence>
<dbReference type="InterPro" id="IPR001373">
    <property type="entry name" value="Cullin_N"/>
</dbReference>
<evidence type="ECO:0000313" key="3">
    <source>
        <dbReference type="EMBL" id="CAF1458558.1"/>
    </source>
</evidence>
<dbReference type="Pfam" id="PF00888">
    <property type="entry name" value="Cullin"/>
    <property type="match status" value="1"/>
</dbReference>
<dbReference type="GO" id="GO:0006511">
    <property type="term" value="P:ubiquitin-dependent protein catabolic process"/>
    <property type="evidence" value="ECO:0007669"/>
    <property type="project" value="InterPro"/>
</dbReference>
<proteinExistence type="inferred from homology"/>
<sequence>MVAQHFDEKSHRVESYLHPSTLAPLIKKVEEILMINLKQFILKFGTFIQVAQHLDEESHRVESYLHPSTLAPLIKKIEEILMINLKQSILKFGTSIQNPKLYVETILAIHTEFFKLARRFLNNDQHFIAALNKVAQHLDEESHRVESYLHPSTLASLIKKVEEILIYDQLEAIYTEVKTLLHNEKYSDLALLFKLVARIPNVTVKLKNIVEDNFYLMGIEVIRRIGKTAINNPKLYVEKILAIHTEFFKLARRFLNNDQHFIAALNKTCGNFY</sequence>
<dbReference type="AlphaFoldDB" id="A0A815Q5E7"/>
<dbReference type="GO" id="GO:0031625">
    <property type="term" value="F:ubiquitin protein ligase binding"/>
    <property type="evidence" value="ECO:0007669"/>
    <property type="project" value="InterPro"/>
</dbReference>
<protein>
    <recommendedName>
        <fullName evidence="2">Cullin N-terminal domain-containing protein</fullName>
    </recommendedName>
</protein>
<feature type="domain" description="Cullin N-terminal" evidence="2">
    <location>
        <begin position="110"/>
        <end position="272"/>
    </location>
</feature>
<comment type="similarity">
    <text evidence="1">Belongs to the cullin family.</text>
</comment>
<dbReference type="Proteomes" id="UP000663889">
    <property type="component" value="Unassembled WGS sequence"/>
</dbReference>
<dbReference type="InterPro" id="IPR016159">
    <property type="entry name" value="Cullin_repeat-like_dom_sf"/>
</dbReference>
<dbReference type="EMBL" id="CAJNOU010004889">
    <property type="protein sequence ID" value="CAF1458558.1"/>
    <property type="molecule type" value="Genomic_DNA"/>
</dbReference>
<name>A0A815Q5E7_9BILA</name>
<dbReference type="PANTHER" id="PTHR11932">
    <property type="entry name" value="CULLIN"/>
    <property type="match status" value="1"/>
</dbReference>
<comment type="caution">
    <text evidence="3">The sequence shown here is derived from an EMBL/GenBank/DDBJ whole genome shotgun (WGS) entry which is preliminary data.</text>
</comment>
<dbReference type="Gene3D" id="1.20.1310.10">
    <property type="entry name" value="Cullin Repeats"/>
    <property type="match status" value="2"/>
</dbReference>
<accession>A0A815Q5E7</accession>
<reference evidence="3" key="1">
    <citation type="submission" date="2021-02" db="EMBL/GenBank/DDBJ databases">
        <authorList>
            <person name="Nowell W R."/>
        </authorList>
    </citation>
    <scope>NUCLEOTIDE SEQUENCE</scope>
</reference>
<evidence type="ECO:0000313" key="4">
    <source>
        <dbReference type="Proteomes" id="UP000663889"/>
    </source>
</evidence>
<evidence type="ECO:0000259" key="2">
    <source>
        <dbReference type="Pfam" id="PF00888"/>
    </source>
</evidence>
<organism evidence="3 4">
    <name type="scientific">Rotaria sordida</name>
    <dbReference type="NCBI Taxonomy" id="392033"/>
    <lineage>
        <taxon>Eukaryota</taxon>
        <taxon>Metazoa</taxon>
        <taxon>Spiralia</taxon>
        <taxon>Gnathifera</taxon>
        <taxon>Rotifera</taxon>
        <taxon>Eurotatoria</taxon>
        <taxon>Bdelloidea</taxon>
        <taxon>Philodinida</taxon>
        <taxon>Philodinidae</taxon>
        <taxon>Rotaria</taxon>
    </lineage>
</organism>
<gene>
    <name evidence="3" type="ORF">SEV965_LOCUS34049</name>
</gene>
<dbReference type="SUPFAM" id="SSF74788">
    <property type="entry name" value="Cullin repeat-like"/>
    <property type="match status" value="2"/>
</dbReference>
<dbReference type="InterPro" id="IPR045093">
    <property type="entry name" value="Cullin"/>
</dbReference>